<evidence type="ECO:0000256" key="1">
    <source>
        <dbReference type="SAM" id="MobiDB-lite"/>
    </source>
</evidence>
<evidence type="ECO:0000313" key="2">
    <source>
        <dbReference type="EMBL" id="VEL26578.1"/>
    </source>
</evidence>
<protein>
    <submittedName>
        <fullName evidence="2">Uncharacterized protein</fullName>
    </submittedName>
</protein>
<reference evidence="2" key="1">
    <citation type="submission" date="2018-11" db="EMBL/GenBank/DDBJ databases">
        <authorList>
            <consortium name="Pathogen Informatics"/>
        </authorList>
    </citation>
    <scope>NUCLEOTIDE SEQUENCE</scope>
</reference>
<evidence type="ECO:0000313" key="3">
    <source>
        <dbReference type="Proteomes" id="UP000784294"/>
    </source>
</evidence>
<dbReference type="AlphaFoldDB" id="A0A448X319"/>
<feature type="region of interest" description="Disordered" evidence="1">
    <location>
        <begin position="52"/>
        <end position="73"/>
    </location>
</feature>
<dbReference type="EMBL" id="CAAALY010081250">
    <property type="protein sequence ID" value="VEL26578.1"/>
    <property type="molecule type" value="Genomic_DNA"/>
</dbReference>
<dbReference type="Proteomes" id="UP000784294">
    <property type="component" value="Unassembled WGS sequence"/>
</dbReference>
<comment type="caution">
    <text evidence="2">The sequence shown here is derived from an EMBL/GenBank/DDBJ whole genome shotgun (WGS) entry which is preliminary data.</text>
</comment>
<proteinExistence type="predicted"/>
<gene>
    <name evidence="2" type="ORF">PXEA_LOCUS20018</name>
</gene>
<keyword evidence="3" id="KW-1185">Reference proteome</keyword>
<name>A0A448X319_9PLAT</name>
<organism evidence="2 3">
    <name type="scientific">Protopolystoma xenopodis</name>
    <dbReference type="NCBI Taxonomy" id="117903"/>
    <lineage>
        <taxon>Eukaryota</taxon>
        <taxon>Metazoa</taxon>
        <taxon>Spiralia</taxon>
        <taxon>Lophotrochozoa</taxon>
        <taxon>Platyhelminthes</taxon>
        <taxon>Monogenea</taxon>
        <taxon>Polyopisthocotylea</taxon>
        <taxon>Polystomatidea</taxon>
        <taxon>Polystomatidae</taxon>
        <taxon>Protopolystoma</taxon>
    </lineage>
</organism>
<sequence length="117" mass="13188">MILSLKYPSNFFNPDLSLLAILSDPIDAETYYSQYDDFQDLAEAEEDINFDKLSSSDKDSLTSSDTEDGAVELGEVKNDNLKLYSIGKENRRESVMLNYFKAALKQPSELKTSQKNG</sequence>
<accession>A0A448X319</accession>